<dbReference type="Proteomes" id="UP000319986">
    <property type="component" value="Unassembled WGS sequence"/>
</dbReference>
<comment type="caution">
    <text evidence="1">The sequence shown here is derived from an EMBL/GenBank/DDBJ whole genome shotgun (WGS) entry which is preliminary data.</text>
</comment>
<name>A0A4Y4C877_9CORY</name>
<accession>A0A4Y4C877</accession>
<dbReference type="EMBL" id="BJNT01000037">
    <property type="protein sequence ID" value="GEC87634.1"/>
    <property type="molecule type" value="Genomic_DNA"/>
</dbReference>
<sequence length="48" mass="5207">MGTLVAAEAWDIVPRPRESAATAAKLRGRIRVILMVDTVLIRGVAKFS</sequence>
<organism evidence="1 2">
    <name type="scientific">Corynebacterium variabile</name>
    <dbReference type="NCBI Taxonomy" id="1727"/>
    <lineage>
        <taxon>Bacteria</taxon>
        <taxon>Bacillati</taxon>
        <taxon>Actinomycetota</taxon>
        <taxon>Actinomycetes</taxon>
        <taxon>Mycobacteriales</taxon>
        <taxon>Corynebacteriaceae</taxon>
        <taxon>Corynebacterium</taxon>
    </lineage>
</organism>
<reference evidence="1 2" key="1">
    <citation type="submission" date="2019-06" db="EMBL/GenBank/DDBJ databases">
        <title>Whole genome shotgun sequence of Corynebacterium variabile NBRC 15286.</title>
        <authorList>
            <person name="Hosoyama A."/>
            <person name="Uohara A."/>
            <person name="Ohji S."/>
            <person name="Ichikawa N."/>
        </authorList>
    </citation>
    <scope>NUCLEOTIDE SEQUENCE [LARGE SCALE GENOMIC DNA]</scope>
    <source>
        <strain evidence="1 2">NBRC 15286</strain>
    </source>
</reference>
<gene>
    <name evidence="1" type="ORF">CVA01_29480</name>
</gene>
<evidence type="ECO:0000313" key="2">
    <source>
        <dbReference type="Proteomes" id="UP000319986"/>
    </source>
</evidence>
<evidence type="ECO:0000313" key="1">
    <source>
        <dbReference type="EMBL" id="GEC87634.1"/>
    </source>
</evidence>
<proteinExistence type="predicted"/>
<protein>
    <submittedName>
        <fullName evidence="1">Uncharacterized protein</fullName>
    </submittedName>
</protein>
<dbReference type="AlphaFoldDB" id="A0A4Y4C877"/>